<keyword evidence="3" id="KW-0808">Transferase</keyword>
<dbReference type="Gene3D" id="3.40.50.2000">
    <property type="entry name" value="Glycogen Phosphorylase B"/>
    <property type="match status" value="2"/>
</dbReference>
<evidence type="ECO:0000259" key="1">
    <source>
        <dbReference type="Pfam" id="PF00534"/>
    </source>
</evidence>
<protein>
    <submittedName>
        <fullName evidence="3">Glycosyltransferase family 4 protein</fullName>
    </submittedName>
</protein>
<dbReference type="AlphaFoldDB" id="A0A7X1E8F1"/>
<sequence>MKTLIINTLYYPNLVGGAERSVQLDAEELVKEGGKVYVVSLGAASEVRRINGVVCIYNGLFYRLSPYCNWGAAWKKIVWHVLDVFNPVQFFVLFFLIRRIRPDVLHTNNVGGFSVSVWLASRLCGVRVVHTLRDYHLTCLRCTRYRNGSVCEKSCMPCSVVGAARRFSSRWVDEVVGISEYILNKHTALGYFKNTDFKRVRHNLVKIPSNLVSKPRVGSGVVFGFVGQLMEEKGLVDLIRSFRLLDGDVQLDIFGRASDESLLDILKREAVGCRVTFKGVYPIEKIFQSIDVLCVPSRWEEPFGRVIIEANAFNVPVICSGLGGMPEIASAKDYNIVVRDGNWRGAMEYFVRCRSR</sequence>
<feature type="domain" description="Glycosyl transferase family 1" evidence="1">
    <location>
        <begin position="221"/>
        <end position="344"/>
    </location>
</feature>
<feature type="domain" description="Glycosyltransferase subfamily 4-like N-terminal" evidence="2">
    <location>
        <begin position="16"/>
        <end position="191"/>
    </location>
</feature>
<evidence type="ECO:0000313" key="4">
    <source>
        <dbReference type="Proteomes" id="UP000526501"/>
    </source>
</evidence>
<name>A0A7X1E8F1_9BACT</name>
<dbReference type="InterPro" id="IPR028098">
    <property type="entry name" value="Glyco_trans_4-like_N"/>
</dbReference>
<reference evidence="3 4" key="1">
    <citation type="submission" date="2020-07" db="EMBL/GenBank/DDBJ databases">
        <authorList>
            <person name="Feng X."/>
        </authorList>
    </citation>
    <scope>NUCLEOTIDE SEQUENCE [LARGE SCALE GENOMIC DNA]</scope>
    <source>
        <strain evidence="3 4">JCM23202</strain>
    </source>
</reference>
<keyword evidence="4" id="KW-1185">Reference proteome</keyword>
<evidence type="ECO:0000313" key="3">
    <source>
        <dbReference type="EMBL" id="MBC2606289.1"/>
    </source>
</evidence>
<dbReference type="CDD" id="cd03823">
    <property type="entry name" value="GT4_ExpE7-like"/>
    <property type="match status" value="1"/>
</dbReference>
<comment type="caution">
    <text evidence="3">The sequence shown here is derived from an EMBL/GenBank/DDBJ whole genome shotgun (WGS) entry which is preliminary data.</text>
</comment>
<dbReference type="EMBL" id="JACHVC010000008">
    <property type="protein sequence ID" value="MBC2606289.1"/>
    <property type="molecule type" value="Genomic_DNA"/>
</dbReference>
<dbReference type="GO" id="GO:0016757">
    <property type="term" value="F:glycosyltransferase activity"/>
    <property type="evidence" value="ECO:0007669"/>
    <property type="project" value="InterPro"/>
</dbReference>
<accession>A0A7X1E8F1</accession>
<dbReference type="PANTHER" id="PTHR12526">
    <property type="entry name" value="GLYCOSYLTRANSFERASE"/>
    <property type="match status" value="1"/>
</dbReference>
<dbReference type="SUPFAM" id="SSF53756">
    <property type="entry name" value="UDP-Glycosyltransferase/glycogen phosphorylase"/>
    <property type="match status" value="1"/>
</dbReference>
<gene>
    <name evidence="3" type="ORF">H5P27_09535</name>
</gene>
<dbReference type="RefSeq" id="WP_185660175.1">
    <property type="nucleotide sequence ID" value="NZ_CAWPOO010000008.1"/>
</dbReference>
<proteinExistence type="predicted"/>
<dbReference type="Pfam" id="PF00534">
    <property type="entry name" value="Glycos_transf_1"/>
    <property type="match status" value="1"/>
</dbReference>
<dbReference type="PANTHER" id="PTHR12526:SF630">
    <property type="entry name" value="GLYCOSYLTRANSFERASE"/>
    <property type="match status" value="1"/>
</dbReference>
<evidence type="ECO:0000259" key="2">
    <source>
        <dbReference type="Pfam" id="PF13579"/>
    </source>
</evidence>
<dbReference type="Pfam" id="PF13579">
    <property type="entry name" value="Glyco_trans_4_4"/>
    <property type="match status" value="1"/>
</dbReference>
<organism evidence="3 4">
    <name type="scientific">Pelagicoccus albus</name>
    <dbReference type="NCBI Taxonomy" id="415222"/>
    <lineage>
        <taxon>Bacteria</taxon>
        <taxon>Pseudomonadati</taxon>
        <taxon>Verrucomicrobiota</taxon>
        <taxon>Opitutia</taxon>
        <taxon>Puniceicoccales</taxon>
        <taxon>Pelagicoccaceae</taxon>
        <taxon>Pelagicoccus</taxon>
    </lineage>
</organism>
<dbReference type="Proteomes" id="UP000526501">
    <property type="component" value="Unassembled WGS sequence"/>
</dbReference>
<dbReference type="InterPro" id="IPR001296">
    <property type="entry name" value="Glyco_trans_1"/>
</dbReference>